<dbReference type="NCBIfam" id="NF012206">
    <property type="entry name" value="LktA_tand_53"/>
    <property type="match status" value="7"/>
</dbReference>
<gene>
    <name evidence="2" type="ORF">G5575_13760</name>
</gene>
<feature type="region of interest" description="Disordered" evidence="1">
    <location>
        <begin position="98"/>
        <end position="122"/>
    </location>
</feature>
<accession>A0A6M1SW27</accession>
<evidence type="ECO:0000313" key="2">
    <source>
        <dbReference type="EMBL" id="NGP18573.1"/>
    </source>
</evidence>
<organism evidence="2 3">
    <name type="scientific">Devosia aurantiaca</name>
    <dbReference type="NCBI Taxonomy" id="2714858"/>
    <lineage>
        <taxon>Bacteria</taxon>
        <taxon>Pseudomonadati</taxon>
        <taxon>Pseudomonadota</taxon>
        <taxon>Alphaproteobacteria</taxon>
        <taxon>Hyphomicrobiales</taxon>
        <taxon>Devosiaceae</taxon>
        <taxon>Devosia</taxon>
    </lineage>
</organism>
<proteinExistence type="predicted"/>
<dbReference type="InterPro" id="IPR047881">
    <property type="entry name" value="LktA_repeat"/>
</dbReference>
<dbReference type="EMBL" id="JAALFG010000003">
    <property type="protein sequence ID" value="NGP18573.1"/>
    <property type="molecule type" value="Genomic_DNA"/>
</dbReference>
<protein>
    <submittedName>
        <fullName evidence="2">Uncharacterized protein</fullName>
    </submittedName>
</protein>
<feature type="compositionally biased region" description="Basic and acidic residues" evidence="1">
    <location>
        <begin position="98"/>
        <end position="114"/>
    </location>
</feature>
<name>A0A6M1SW27_9HYPH</name>
<evidence type="ECO:0000256" key="1">
    <source>
        <dbReference type="SAM" id="MobiDB-lite"/>
    </source>
</evidence>
<reference evidence="2 3" key="1">
    <citation type="submission" date="2020-02" db="EMBL/GenBank/DDBJ databases">
        <authorList>
            <person name="Khan S.A."/>
            <person name="Jeon C.O."/>
            <person name="Chun B.H."/>
        </authorList>
    </citation>
    <scope>NUCLEOTIDE SEQUENCE [LARGE SCALE GENOMIC DNA]</scope>
    <source>
        <strain evidence="2 3">H239</strain>
    </source>
</reference>
<comment type="caution">
    <text evidence="2">The sequence shown here is derived from an EMBL/GenBank/DDBJ whole genome shotgun (WGS) entry which is preliminary data.</text>
</comment>
<reference evidence="2 3" key="2">
    <citation type="submission" date="2020-03" db="EMBL/GenBank/DDBJ databases">
        <title>Devosia chinhatensis sp. nov., isolated from a hexachlorocyclohexane (HCH) dump site in India.</title>
        <authorList>
            <person name="Kumar M."/>
            <person name="Lal R."/>
        </authorList>
    </citation>
    <scope>NUCLEOTIDE SEQUENCE [LARGE SCALE GENOMIC DNA]</scope>
    <source>
        <strain evidence="2 3">H239</strain>
    </source>
</reference>
<keyword evidence="3" id="KW-1185">Reference proteome</keyword>
<sequence>MALAGGGTTGVGVAGGGAAAYNYIDTDVVSFAGDSAIVQIGSGNAVAVSATSSSEINAAILAGSASIAIGGGGPGVAVSIGMSVAINRIGDWSVEEKKEELEEKNSDGSTKKTETGNTIPTGSATLAVNGGNVVKAYLEDTSVSAQGALNVDAKALGFIDAKVASVSVALAGGAAAGVAVSGAGVYALNFVALMTRAYADNTGTTKELVAGTMRFKAENTARVEVLAGAASLGGAIGGVTGVAASIGFAMAQNVIDSNVSAYLLNVTKAKTTGGLLIVEAVSSGTIKAEAYAASAAVGVGMGGGGIAVAGGGAAATNKVSSDTVANVTGGRLESTGAITVKASSASTIDAKIAAVALAVGADLSAGVGIAIGSSVAVNQIGTVGDRNKVEATLENVSVDAGGTLTVDALSNNQITATILAAAAALSGGTVGVSVGGAGAGGRNEIAVATRARINGDGTGIVAGGLAVSAQDTSKIKALAAAGSVAASFGAAGASVALGIGAADNVVRNQITAEIVAADTLIDVGSAGVSLTARDNTEIEAVASAASLAVAFSTVAVAGSGAAAKNSIDNDVLAQISSSKLDSVGNVMVTAESIGSIKAKIAAAAAAAVIVPGAGVGVAIGVAVAVNEIGDWTDAGETGNDPKFAPVQGVNGGSSLKAVILNSQLDVDGDVSLSGRSAQTIKAEVVSAAAALAGSDLAVGVAGAGTYAENRIAMQTEASISGTSNNRATISASDISISANDSSDIDALVGSVALAAAVGSTAGVSVAGSVAVAKNVIDNDVSAFALYANLEAELIPTHDPVYTRGGDGSIVHTNKPSVNAATPGKITISARQGATIDAQSASAALGVAAASFGASIGAGGAIALNAILGSTNAFANGSSLRAGDDILVQATNIMTIEAEVAALAGSVSIGGVAVSASLGAGVAQNFIGYTLGSGNPQQRVQVLSYLNDTTVDTYGNPMLSPRRVPT</sequence>
<dbReference type="AlphaFoldDB" id="A0A6M1SW27"/>
<evidence type="ECO:0000313" key="3">
    <source>
        <dbReference type="Proteomes" id="UP000474802"/>
    </source>
</evidence>
<dbReference type="Proteomes" id="UP000474802">
    <property type="component" value="Unassembled WGS sequence"/>
</dbReference>